<sequence>MTHYYLNIINGTGFVGDHEGEEFPDLAAARRKATESVRSILSDELKSAGLIDLKGRIEIADQQGSIVLTLPFREAVELRLDDSSGWEDA</sequence>
<dbReference type="Pfam" id="PF21834">
    <property type="entry name" value="DUF6894"/>
    <property type="match status" value="1"/>
</dbReference>
<gene>
    <name evidence="2" type="ORF">E5A73_15330</name>
</gene>
<dbReference type="AlphaFoldDB" id="A0A4S1X9T9"/>
<dbReference type="InterPro" id="IPR054189">
    <property type="entry name" value="DUF6894"/>
</dbReference>
<dbReference type="OrthoDB" id="7476020at2"/>
<evidence type="ECO:0000313" key="2">
    <source>
        <dbReference type="EMBL" id="TGX52177.1"/>
    </source>
</evidence>
<dbReference type="EMBL" id="SRXT01000006">
    <property type="protein sequence ID" value="TGX52177.1"/>
    <property type="molecule type" value="Genomic_DNA"/>
</dbReference>
<comment type="caution">
    <text evidence="2">The sequence shown here is derived from an EMBL/GenBank/DDBJ whole genome shotgun (WGS) entry which is preliminary data.</text>
</comment>
<dbReference type="Proteomes" id="UP000306147">
    <property type="component" value="Unassembled WGS sequence"/>
</dbReference>
<keyword evidence="3" id="KW-1185">Reference proteome</keyword>
<accession>A0A4S1X9T9</accession>
<reference evidence="2 3" key="1">
    <citation type="submission" date="2019-04" db="EMBL/GenBank/DDBJ databases">
        <title>Sphingomonas psychrotolerans sp. nov., isolated from soil in the Tianshan Mountains, Xinjiang, China.</title>
        <authorList>
            <person name="Luo Y."/>
            <person name="Sheng H."/>
        </authorList>
    </citation>
    <scope>NUCLEOTIDE SEQUENCE [LARGE SCALE GENOMIC DNA]</scope>
    <source>
        <strain evidence="2 3">ZFGT-11</strain>
    </source>
</reference>
<feature type="domain" description="DUF6894" evidence="1">
    <location>
        <begin position="3"/>
        <end position="72"/>
    </location>
</feature>
<name>A0A4S1X9T9_9SPHN</name>
<organism evidence="2 3">
    <name type="scientific">Sphingomonas gei</name>
    <dbReference type="NCBI Taxonomy" id="1395960"/>
    <lineage>
        <taxon>Bacteria</taxon>
        <taxon>Pseudomonadati</taxon>
        <taxon>Pseudomonadota</taxon>
        <taxon>Alphaproteobacteria</taxon>
        <taxon>Sphingomonadales</taxon>
        <taxon>Sphingomonadaceae</taxon>
        <taxon>Sphingomonas</taxon>
    </lineage>
</organism>
<proteinExistence type="predicted"/>
<dbReference type="RefSeq" id="WP_135964721.1">
    <property type="nucleotide sequence ID" value="NZ_SRXT01000006.1"/>
</dbReference>
<evidence type="ECO:0000259" key="1">
    <source>
        <dbReference type="Pfam" id="PF21834"/>
    </source>
</evidence>
<protein>
    <recommendedName>
        <fullName evidence="1">DUF6894 domain-containing protein</fullName>
    </recommendedName>
</protein>
<evidence type="ECO:0000313" key="3">
    <source>
        <dbReference type="Proteomes" id="UP000306147"/>
    </source>
</evidence>